<evidence type="ECO:0000313" key="2">
    <source>
        <dbReference type="EMBL" id="NGO73731.1"/>
    </source>
</evidence>
<dbReference type="EMBL" id="JAAKZZ010000871">
    <property type="protein sequence ID" value="NGO73731.1"/>
    <property type="molecule type" value="Genomic_DNA"/>
</dbReference>
<gene>
    <name evidence="2" type="ORF">G5C65_36530</name>
</gene>
<evidence type="ECO:0000256" key="1">
    <source>
        <dbReference type="SAM" id="MobiDB-lite"/>
    </source>
</evidence>
<feature type="region of interest" description="Disordered" evidence="1">
    <location>
        <begin position="1"/>
        <end position="30"/>
    </location>
</feature>
<dbReference type="AlphaFoldDB" id="A0A6G4XAP7"/>
<organism evidence="2 3">
    <name type="scientific">Streptomyces boncukensis</name>
    <dbReference type="NCBI Taxonomy" id="2711219"/>
    <lineage>
        <taxon>Bacteria</taxon>
        <taxon>Bacillati</taxon>
        <taxon>Actinomycetota</taxon>
        <taxon>Actinomycetes</taxon>
        <taxon>Kitasatosporales</taxon>
        <taxon>Streptomycetaceae</taxon>
        <taxon>Streptomyces</taxon>
    </lineage>
</organism>
<sequence>MSTDLARDLGGAVSHGPRLPLLSQPAGGPRARHTVTLDAGRRQALAERARAAGLAPTAVLRTAFAEVLALWSREPRFVLRERAPAGCRLLAADAHADGGFTGHATAQAGPAAAPADTAAGAARVPDPDPLVEFADAVTGATCAPPEGPGPEPEPEPVLALRVREAAGGGIEAGWEYA</sequence>
<keyword evidence="3" id="KW-1185">Reference proteome</keyword>
<dbReference type="RefSeq" id="WP_165303340.1">
    <property type="nucleotide sequence ID" value="NZ_JAAKZZ010000871.1"/>
</dbReference>
<comment type="caution">
    <text evidence="2">The sequence shown here is derived from an EMBL/GenBank/DDBJ whole genome shotgun (WGS) entry which is preliminary data.</text>
</comment>
<dbReference type="Proteomes" id="UP000477722">
    <property type="component" value="Unassembled WGS sequence"/>
</dbReference>
<evidence type="ECO:0000313" key="3">
    <source>
        <dbReference type="Proteomes" id="UP000477722"/>
    </source>
</evidence>
<name>A0A6G4XAP7_9ACTN</name>
<dbReference type="Gene3D" id="3.30.559.30">
    <property type="entry name" value="Nonribosomal peptide synthetase, condensation domain"/>
    <property type="match status" value="1"/>
</dbReference>
<reference evidence="2 3" key="1">
    <citation type="submission" date="2020-02" db="EMBL/GenBank/DDBJ databases">
        <title>Whole-genome analyses of novel actinobacteria.</title>
        <authorList>
            <person name="Sahin N."/>
            <person name="Tatar D."/>
        </authorList>
    </citation>
    <scope>NUCLEOTIDE SEQUENCE [LARGE SCALE GENOMIC DNA]</scope>
    <source>
        <strain evidence="2 3">SB3404</strain>
    </source>
</reference>
<protein>
    <submittedName>
        <fullName evidence="2">Uncharacterized protein</fullName>
    </submittedName>
</protein>
<proteinExistence type="predicted"/>
<dbReference type="SUPFAM" id="SSF52777">
    <property type="entry name" value="CoA-dependent acyltransferases"/>
    <property type="match status" value="1"/>
</dbReference>
<accession>A0A6G4XAP7</accession>
<feature type="non-terminal residue" evidence="2">
    <location>
        <position position="177"/>
    </location>
</feature>